<reference evidence="1 2" key="1">
    <citation type="submission" date="2016-02" db="EMBL/GenBank/DDBJ databases">
        <title>Secondary metabolites in Legionella.</title>
        <authorList>
            <person name="Tobias N.J."/>
            <person name="Bode H.B."/>
        </authorList>
    </citation>
    <scope>NUCLEOTIDE SEQUENCE [LARGE SCALE GENOMIC DNA]</scope>
    <source>
        <strain evidence="1 2">DSM 19216</strain>
    </source>
</reference>
<gene>
    <name evidence="1" type="ORF">lpari_00483</name>
</gene>
<dbReference type="Proteomes" id="UP000095229">
    <property type="component" value="Unassembled WGS sequence"/>
</dbReference>
<sequence length="130" mass="14435">MISHYTIYDEGILNILRYKELSKIPPHEVEEFYDEITESIGANTVFLITPSVKADTKEEDEKEIDWGKEEDNSQSMRNYKITAGFKDDTSAVNSLSAFISLEGLNKLYTASPPATAPNAVLDEATVNAAV</sequence>
<comment type="caution">
    <text evidence="1">The sequence shown here is derived from an EMBL/GenBank/DDBJ whole genome shotgun (WGS) entry which is preliminary data.</text>
</comment>
<dbReference type="STRING" id="45071.Lpar_2559"/>
<name>A0A1E5JVG8_9GAMM</name>
<keyword evidence="2" id="KW-1185">Reference proteome</keyword>
<organism evidence="1 2">
    <name type="scientific">Legionella parisiensis</name>
    <dbReference type="NCBI Taxonomy" id="45071"/>
    <lineage>
        <taxon>Bacteria</taxon>
        <taxon>Pseudomonadati</taxon>
        <taxon>Pseudomonadota</taxon>
        <taxon>Gammaproteobacteria</taxon>
        <taxon>Legionellales</taxon>
        <taxon>Legionellaceae</taxon>
        <taxon>Legionella</taxon>
    </lineage>
</organism>
<dbReference type="EMBL" id="LSOG01000014">
    <property type="protein sequence ID" value="OEH48534.1"/>
    <property type="molecule type" value="Genomic_DNA"/>
</dbReference>
<proteinExistence type="predicted"/>
<evidence type="ECO:0000313" key="1">
    <source>
        <dbReference type="EMBL" id="OEH48534.1"/>
    </source>
</evidence>
<evidence type="ECO:0000313" key="2">
    <source>
        <dbReference type="Proteomes" id="UP000095229"/>
    </source>
</evidence>
<accession>A0A1E5JVG8</accession>
<protein>
    <submittedName>
        <fullName evidence="1">Uncharacterized protein</fullName>
    </submittedName>
</protein>
<dbReference type="AlphaFoldDB" id="A0A1E5JVG8"/>